<dbReference type="PANTHER" id="PTHR46481:SF10">
    <property type="entry name" value="ZINC FINGER BED DOMAIN-CONTAINING PROTEIN 39"/>
    <property type="match status" value="1"/>
</dbReference>
<comment type="subcellular location">
    <subcellularLocation>
        <location evidence="1">Nucleus</location>
    </subcellularLocation>
</comment>
<reference evidence="6" key="1">
    <citation type="submission" date="2021-04" db="EMBL/GenBank/DDBJ databases">
        <authorList>
            <person name="Chebbi M.A.C M."/>
        </authorList>
    </citation>
    <scope>NUCLEOTIDE SEQUENCE</scope>
</reference>
<dbReference type="GO" id="GO:0008270">
    <property type="term" value="F:zinc ion binding"/>
    <property type="evidence" value="ECO:0007669"/>
    <property type="project" value="UniProtKB-KW"/>
</dbReference>
<organism evidence="6 7">
    <name type="scientific">Cotesia congregata</name>
    <name type="common">Parasitoid wasp</name>
    <name type="synonym">Apanteles congregatus</name>
    <dbReference type="NCBI Taxonomy" id="51543"/>
    <lineage>
        <taxon>Eukaryota</taxon>
        <taxon>Metazoa</taxon>
        <taxon>Ecdysozoa</taxon>
        <taxon>Arthropoda</taxon>
        <taxon>Hexapoda</taxon>
        <taxon>Insecta</taxon>
        <taxon>Pterygota</taxon>
        <taxon>Neoptera</taxon>
        <taxon>Endopterygota</taxon>
        <taxon>Hymenoptera</taxon>
        <taxon>Apocrita</taxon>
        <taxon>Ichneumonoidea</taxon>
        <taxon>Braconidae</taxon>
        <taxon>Microgastrinae</taxon>
        <taxon>Cotesia</taxon>
    </lineage>
</organism>
<evidence type="ECO:0000313" key="6">
    <source>
        <dbReference type="EMBL" id="CAG5075206.1"/>
    </source>
</evidence>
<dbReference type="AlphaFoldDB" id="A0A8J2EJK8"/>
<evidence type="ECO:0000256" key="5">
    <source>
        <dbReference type="ARBA" id="ARBA00023242"/>
    </source>
</evidence>
<proteinExistence type="predicted"/>
<keyword evidence="2" id="KW-0479">Metal-binding</keyword>
<keyword evidence="7" id="KW-1185">Reference proteome</keyword>
<keyword evidence="5" id="KW-0539">Nucleus</keyword>
<evidence type="ECO:0000256" key="3">
    <source>
        <dbReference type="ARBA" id="ARBA00022771"/>
    </source>
</evidence>
<dbReference type="SUPFAM" id="SSF53098">
    <property type="entry name" value="Ribonuclease H-like"/>
    <property type="match status" value="1"/>
</dbReference>
<dbReference type="PANTHER" id="PTHR46481">
    <property type="entry name" value="ZINC FINGER BED DOMAIN-CONTAINING PROTEIN 4"/>
    <property type="match status" value="1"/>
</dbReference>
<evidence type="ECO:0000256" key="2">
    <source>
        <dbReference type="ARBA" id="ARBA00022723"/>
    </source>
</evidence>
<dbReference type="EMBL" id="CAJNRD030001116">
    <property type="protein sequence ID" value="CAG5075206.1"/>
    <property type="molecule type" value="Genomic_DNA"/>
</dbReference>
<dbReference type="OrthoDB" id="1271298at2759"/>
<accession>A0A8J2EJK8</accession>
<keyword evidence="4" id="KW-0862">Zinc</keyword>
<dbReference type="GO" id="GO:0005634">
    <property type="term" value="C:nucleus"/>
    <property type="evidence" value="ECO:0007669"/>
    <property type="project" value="UniProtKB-SubCell"/>
</dbReference>
<evidence type="ECO:0000313" key="7">
    <source>
        <dbReference type="Proteomes" id="UP000786811"/>
    </source>
</evidence>
<keyword evidence="3" id="KW-0863">Zinc-finger</keyword>
<dbReference type="InterPro" id="IPR012337">
    <property type="entry name" value="RNaseH-like_sf"/>
</dbReference>
<protein>
    <submittedName>
        <fullName evidence="6">Similar to Putative AC9 transposase (Zea mays)</fullName>
    </submittedName>
</protein>
<evidence type="ECO:0000256" key="1">
    <source>
        <dbReference type="ARBA" id="ARBA00004123"/>
    </source>
</evidence>
<dbReference type="Proteomes" id="UP000786811">
    <property type="component" value="Unassembled WGS sequence"/>
</dbReference>
<dbReference type="InterPro" id="IPR052035">
    <property type="entry name" value="ZnF_BED_domain_contain"/>
</dbReference>
<sequence>IRDRLYGLYDAVRNKLLSSLNQFPYVSITTDGWSSRANNSFVTITVHGIDDQWNLSSFTLDTLEMLESHNATNTYNHLAKALNDWNLYDKVIAVVHDNARYMVAAVQDSWEADDDIEISVRCFCHTLQCALKEYFVFSNEKNLSGVSGTRITAVRRDTYTQIQLYSNRSTRLFHDKTTQ</sequence>
<feature type="non-terminal residue" evidence="6">
    <location>
        <position position="179"/>
    </location>
</feature>
<gene>
    <name evidence="6" type="ORF">HICCMSTLAB_LOCUS1360</name>
</gene>
<comment type="caution">
    <text evidence="6">The sequence shown here is derived from an EMBL/GenBank/DDBJ whole genome shotgun (WGS) entry which is preliminary data.</text>
</comment>
<name>A0A8J2EJK8_COTCN</name>
<evidence type="ECO:0000256" key="4">
    <source>
        <dbReference type="ARBA" id="ARBA00022833"/>
    </source>
</evidence>